<proteinExistence type="predicted"/>
<feature type="domain" description="Peptidase S9 prolyl oligopeptidase catalytic" evidence="2">
    <location>
        <begin position="202"/>
        <end position="340"/>
    </location>
</feature>
<feature type="non-terminal residue" evidence="3">
    <location>
        <position position="400"/>
    </location>
</feature>
<evidence type="ECO:0000256" key="1">
    <source>
        <dbReference type="ARBA" id="ARBA00022801"/>
    </source>
</evidence>
<dbReference type="AlphaFoldDB" id="A0A7J6NVB1"/>
<accession>A0A7J6NVB1</accession>
<dbReference type="GO" id="GO:0006508">
    <property type="term" value="P:proteolysis"/>
    <property type="evidence" value="ECO:0007669"/>
    <property type="project" value="InterPro"/>
</dbReference>
<dbReference type="InterPro" id="IPR029058">
    <property type="entry name" value="AB_hydrolase_fold"/>
</dbReference>
<protein>
    <recommendedName>
        <fullName evidence="2">Peptidase S9 prolyl oligopeptidase catalytic domain-containing protein</fullName>
    </recommendedName>
</protein>
<dbReference type="PANTHER" id="PTHR42776:SF28">
    <property type="entry name" value="GLUTAMYL ENDOPEPTIDASE, CHLOROPLASTIC-RELATED"/>
    <property type="match status" value="1"/>
</dbReference>
<evidence type="ECO:0000313" key="3">
    <source>
        <dbReference type="EMBL" id="KAF4687745.1"/>
    </source>
</evidence>
<gene>
    <name evidence="3" type="ORF">FOZ62_016164</name>
</gene>
<organism evidence="3 4">
    <name type="scientific">Perkinsus olseni</name>
    <name type="common">Perkinsus atlanticus</name>
    <dbReference type="NCBI Taxonomy" id="32597"/>
    <lineage>
        <taxon>Eukaryota</taxon>
        <taxon>Sar</taxon>
        <taxon>Alveolata</taxon>
        <taxon>Perkinsozoa</taxon>
        <taxon>Perkinsea</taxon>
        <taxon>Perkinsida</taxon>
        <taxon>Perkinsidae</taxon>
        <taxon>Perkinsus</taxon>
    </lineage>
</organism>
<dbReference type="Proteomes" id="UP000574390">
    <property type="component" value="Unassembled WGS sequence"/>
</dbReference>
<comment type="caution">
    <text evidence="3">The sequence shown here is derived from an EMBL/GenBank/DDBJ whole genome shotgun (WGS) entry which is preliminary data.</text>
</comment>
<evidence type="ECO:0000313" key="4">
    <source>
        <dbReference type="Proteomes" id="UP000574390"/>
    </source>
</evidence>
<dbReference type="PANTHER" id="PTHR42776">
    <property type="entry name" value="SERINE PEPTIDASE S9 FAMILY MEMBER"/>
    <property type="match status" value="1"/>
</dbReference>
<dbReference type="Gene3D" id="3.40.50.1820">
    <property type="entry name" value="alpha/beta hydrolase"/>
    <property type="match status" value="1"/>
</dbReference>
<sequence>LPAVEIRSEVEGQPIPPRGDYLEQPIRLLGDGGQRLLLARESIAQPRERFLRDMVNGRERPVTVNKDPRAKQAPLFDNLAEKKVLHYKREDGVDLTATLYLPKKAATEGRPPPCIVWAYPESYSGGRPIGTVAGACLLVQAGHLGEATDVDKQGMGCRKLHGGRVLALTATKVLDNPSMPIIGDGDTANDTFIEQLVMNGEAAVAAATANGVDPSRIAVGGHSYGGFMTANLIAHSRPGLFRAGIGRSGAYNRSLTPFGFQREERNYWDATEVYNNMSPFTWADRIAANKTAPLLLIHGQNDANSGTAPLQSERLFGAIKGLGGVARLCMLPKEGHHYKTIEGVMHATWEMDQYVTNASVGPALHSRWLECYVLNAEPLLPEEESPVTEAPRATVEQSKL</sequence>
<reference evidence="3 4" key="1">
    <citation type="submission" date="2020-04" db="EMBL/GenBank/DDBJ databases">
        <title>Perkinsus olseni comparative genomics.</title>
        <authorList>
            <person name="Bogema D.R."/>
        </authorList>
    </citation>
    <scope>NUCLEOTIDE SEQUENCE [LARGE SCALE GENOMIC DNA]</scope>
    <source>
        <strain evidence="3">ATCC PRA-205</strain>
    </source>
</reference>
<dbReference type="GO" id="GO:0004252">
    <property type="term" value="F:serine-type endopeptidase activity"/>
    <property type="evidence" value="ECO:0007669"/>
    <property type="project" value="TreeGrafter"/>
</dbReference>
<dbReference type="InterPro" id="IPR001375">
    <property type="entry name" value="Peptidase_S9_cat"/>
</dbReference>
<keyword evidence="1" id="KW-0378">Hydrolase</keyword>
<dbReference type="EMBL" id="JABANM010036741">
    <property type="protein sequence ID" value="KAF4687745.1"/>
    <property type="molecule type" value="Genomic_DNA"/>
</dbReference>
<dbReference type="Pfam" id="PF00326">
    <property type="entry name" value="Peptidase_S9"/>
    <property type="match status" value="1"/>
</dbReference>
<evidence type="ECO:0000259" key="2">
    <source>
        <dbReference type="Pfam" id="PF00326"/>
    </source>
</evidence>
<name>A0A7J6NVB1_PEROL</name>
<dbReference type="SUPFAM" id="SSF53474">
    <property type="entry name" value="alpha/beta-Hydrolases"/>
    <property type="match status" value="1"/>
</dbReference>